<comment type="pathway">
    <text evidence="2">Lipid metabolism.</text>
</comment>
<dbReference type="EMBL" id="JACGWJ010000009">
    <property type="protein sequence ID" value="KAL0400025.1"/>
    <property type="molecule type" value="Genomic_DNA"/>
</dbReference>
<dbReference type="AlphaFoldDB" id="A0AAW2T5P5"/>
<dbReference type="EC" id="2.3.1.20" evidence="3"/>
<keyword evidence="4" id="KW-0808">Transferase</keyword>
<gene>
    <name evidence="8" type="ORF">Sradi_2345800</name>
</gene>
<dbReference type="GO" id="GO:0004144">
    <property type="term" value="F:diacylglycerol O-acyltransferase activity"/>
    <property type="evidence" value="ECO:0007669"/>
    <property type="project" value="UniProtKB-EC"/>
</dbReference>
<dbReference type="GO" id="GO:0019432">
    <property type="term" value="P:triglyceride biosynthetic process"/>
    <property type="evidence" value="ECO:0007669"/>
    <property type="project" value="TreeGrafter"/>
</dbReference>
<comment type="pathway">
    <text evidence="1">Glycerolipid metabolism; triacylglycerol biosynthesis.</text>
</comment>
<dbReference type="GO" id="GO:0005886">
    <property type="term" value="C:plasma membrane"/>
    <property type="evidence" value="ECO:0007669"/>
    <property type="project" value="TreeGrafter"/>
</dbReference>
<evidence type="ECO:0000256" key="2">
    <source>
        <dbReference type="ARBA" id="ARBA00005189"/>
    </source>
</evidence>
<reference evidence="8" key="1">
    <citation type="submission" date="2020-06" db="EMBL/GenBank/DDBJ databases">
        <authorList>
            <person name="Li T."/>
            <person name="Hu X."/>
            <person name="Zhang T."/>
            <person name="Song X."/>
            <person name="Zhang H."/>
            <person name="Dai N."/>
            <person name="Sheng W."/>
            <person name="Hou X."/>
            <person name="Wei L."/>
        </authorList>
    </citation>
    <scope>NUCLEOTIDE SEQUENCE</scope>
    <source>
        <strain evidence="8">G02</strain>
        <tissue evidence="8">Leaf</tissue>
    </source>
</reference>
<protein>
    <recommendedName>
        <fullName evidence="3">diacylglycerol O-acyltransferase</fullName>
        <ecNumber evidence="3">2.3.1.20</ecNumber>
    </recommendedName>
</protein>
<reference evidence="8" key="2">
    <citation type="journal article" date="2024" name="Plant">
        <title>Genomic evolution and insights into agronomic trait innovations of Sesamum species.</title>
        <authorList>
            <person name="Miao H."/>
            <person name="Wang L."/>
            <person name="Qu L."/>
            <person name="Liu H."/>
            <person name="Sun Y."/>
            <person name="Le M."/>
            <person name="Wang Q."/>
            <person name="Wei S."/>
            <person name="Zheng Y."/>
            <person name="Lin W."/>
            <person name="Duan Y."/>
            <person name="Cao H."/>
            <person name="Xiong S."/>
            <person name="Wang X."/>
            <person name="Wei L."/>
            <person name="Li C."/>
            <person name="Ma Q."/>
            <person name="Ju M."/>
            <person name="Zhao R."/>
            <person name="Li G."/>
            <person name="Mu C."/>
            <person name="Tian Q."/>
            <person name="Mei H."/>
            <person name="Zhang T."/>
            <person name="Gao T."/>
            <person name="Zhang H."/>
        </authorList>
    </citation>
    <scope>NUCLEOTIDE SEQUENCE</scope>
    <source>
        <strain evidence="8">G02</strain>
    </source>
</reference>
<keyword evidence="5" id="KW-0012">Acyltransferase</keyword>
<dbReference type="InterPro" id="IPR004255">
    <property type="entry name" value="O-acyltransferase_WSD1_N"/>
</dbReference>
<comment type="caution">
    <text evidence="8">The sequence shown here is derived from an EMBL/GenBank/DDBJ whole genome shotgun (WGS) entry which is preliminary data.</text>
</comment>
<evidence type="ECO:0000256" key="3">
    <source>
        <dbReference type="ARBA" id="ARBA00013244"/>
    </source>
</evidence>
<evidence type="ECO:0000256" key="4">
    <source>
        <dbReference type="ARBA" id="ARBA00022679"/>
    </source>
</evidence>
<evidence type="ECO:0000313" key="8">
    <source>
        <dbReference type="EMBL" id="KAL0400025.1"/>
    </source>
</evidence>
<dbReference type="PANTHER" id="PTHR31650:SF34">
    <property type="entry name" value="O-ACYLTRANSFERASE WSD1-LIKE ISOFORM X1"/>
    <property type="match status" value="1"/>
</dbReference>
<accession>A0AAW2T5P5</accession>
<dbReference type="InterPro" id="IPR045034">
    <property type="entry name" value="O-acyltransferase_WSD1-like"/>
</dbReference>
<dbReference type="Pfam" id="PF03007">
    <property type="entry name" value="WS_DGAT_cat"/>
    <property type="match status" value="1"/>
</dbReference>
<evidence type="ECO:0000259" key="7">
    <source>
        <dbReference type="Pfam" id="PF03007"/>
    </source>
</evidence>
<sequence>MEESEPVSPTGQYFTSSVISVSVVAVLESQHPIDDSQTTSLLRHVFLPINPRFSSVMVKDKNGVKHWKKVEVKLQDHVKVPTFPQGKSPDFYDGCFSDYLSKVAIDQLPLTKPLWEIHIVKYPTTTAAGNVVFKLHHALGDGYSLMGALLSCLQRADNPAIPLTFPAFNAKTEARRADRSVCGSLGRAVSGVINTVCDFGWSLLKSSAIEDDVTPVRSGDEGVEFRPITISTLTFSIDEIKQVKASLGVVSASIFLPV</sequence>
<evidence type="ECO:0000256" key="5">
    <source>
        <dbReference type="ARBA" id="ARBA00023315"/>
    </source>
</evidence>
<proteinExistence type="predicted"/>
<comment type="catalytic activity">
    <reaction evidence="6">
        <text>an acyl-CoA + a 1,2-diacyl-sn-glycerol = a triacyl-sn-glycerol + CoA</text>
        <dbReference type="Rhea" id="RHEA:10868"/>
        <dbReference type="ChEBI" id="CHEBI:17815"/>
        <dbReference type="ChEBI" id="CHEBI:57287"/>
        <dbReference type="ChEBI" id="CHEBI:58342"/>
        <dbReference type="ChEBI" id="CHEBI:64615"/>
        <dbReference type="EC" id="2.3.1.20"/>
    </reaction>
</comment>
<organism evidence="8">
    <name type="scientific">Sesamum radiatum</name>
    <name type="common">Black benniseed</name>
    <dbReference type="NCBI Taxonomy" id="300843"/>
    <lineage>
        <taxon>Eukaryota</taxon>
        <taxon>Viridiplantae</taxon>
        <taxon>Streptophyta</taxon>
        <taxon>Embryophyta</taxon>
        <taxon>Tracheophyta</taxon>
        <taxon>Spermatophyta</taxon>
        <taxon>Magnoliopsida</taxon>
        <taxon>eudicotyledons</taxon>
        <taxon>Gunneridae</taxon>
        <taxon>Pentapetalae</taxon>
        <taxon>asterids</taxon>
        <taxon>lamiids</taxon>
        <taxon>Lamiales</taxon>
        <taxon>Pedaliaceae</taxon>
        <taxon>Sesamum</taxon>
    </lineage>
</organism>
<name>A0AAW2T5P5_SESRA</name>
<feature type="domain" description="O-acyltransferase WSD1-like N-terminal" evidence="7">
    <location>
        <begin position="51"/>
        <end position="249"/>
    </location>
</feature>
<evidence type="ECO:0000256" key="1">
    <source>
        <dbReference type="ARBA" id="ARBA00004771"/>
    </source>
</evidence>
<evidence type="ECO:0000256" key="6">
    <source>
        <dbReference type="ARBA" id="ARBA00048109"/>
    </source>
</evidence>
<dbReference type="PANTHER" id="PTHR31650">
    <property type="entry name" value="O-ACYLTRANSFERASE (WSD1-LIKE) FAMILY PROTEIN"/>
    <property type="match status" value="1"/>
</dbReference>